<dbReference type="EMBL" id="LHUR01000036">
    <property type="protein sequence ID" value="KOA18747.1"/>
    <property type="molecule type" value="Genomic_DNA"/>
</dbReference>
<accession>A0A0L6Z709</accession>
<protein>
    <recommendedName>
        <fullName evidence="3">Penicillinase repressor</fullName>
    </recommendedName>
</protein>
<evidence type="ECO:0000313" key="1">
    <source>
        <dbReference type="EMBL" id="KOA18747.1"/>
    </source>
</evidence>
<dbReference type="RefSeq" id="WP_052222501.1">
    <property type="nucleotide sequence ID" value="NZ_LHUR01000036.1"/>
</dbReference>
<keyword evidence="2" id="KW-1185">Reference proteome</keyword>
<organism evidence="1 2">
    <name type="scientific">Clostridium homopropionicum DSM 5847</name>
    <dbReference type="NCBI Taxonomy" id="1121318"/>
    <lineage>
        <taxon>Bacteria</taxon>
        <taxon>Bacillati</taxon>
        <taxon>Bacillota</taxon>
        <taxon>Clostridia</taxon>
        <taxon>Eubacteriales</taxon>
        <taxon>Clostridiaceae</taxon>
        <taxon>Clostridium</taxon>
    </lineage>
</organism>
<dbReference type="PATRIC" id="fig|1121318.3.peg.3044"/>
<evidence type="ECO:0000313" key="2">
    <source>
        <dbReference type="Proteomes" id="UP000037043"/>
    </source>
</evidence>
<name>A0A0L6Z709_9CLOT</name>
<dbReference type="Proteomes" id="UP000037043">
    <property type="component" value="Unassembled WGS sequence"/>
</dbReference>
<dbReference type="AlphaFoldDB" id="A0A0L6Z709"/>
<gene>
    <name evidence="1" type="ORF">CLHOM_30310</name>
</gene>
<evidence type="ECO:0008006" key="3">
    <source>
        <dbReference type="Google" id="ProtNLM"/>
    </source>
</evidence>
<sequence>MNNNATLADKIWDILKLEKREMTIKEIKNMIPDKPESTIRGRLRDKMNALNIQLMTSKKKPEY</sequence>
<proteinExistence type="predicted"/>
<dbReference type="STRING" id="36844.SAMN04488501_110168"/>
<reference evidence="2" key="1">
    <citation type="submission" date="2015-08" db="EMBL/GenBank/DDBJ databases">
        <title>Genome sequence of the strict anaerobe Clostridium homopropionicum LuHBu1 (DSM 5847T).</title>
        <authorList>
            <person name="Poehlein A."/>
            <person name="Beck M."/>
            <person name="Schiel-Bengelsdorf B."/>
            <person name="Bengelsdorf F.R."/>
            <person name="Daniel R."/>
            <person name="Duerre P."/>
        </authorList>
    </citation>
    <scope>NUCLEOTIDE SEQUENCE [LARGE SCALE GENOMIC DNA]</scope>
    <source>
        <strain evidence="2">DSM 5847</strain>
    </source>
</reference>
<comment type="caution">
    <text evidence="1">The sequence shown here is derived from an EMBL/GenBank/DDBJ whole genome shotgun (WGS) entry which is preliminary data.</text>
</comment>